<dbReference type="Proteomes" id="UP000322699">
    <property type="component" value="Unassembled WGS sequence"/>
</dbReference>
<dbReference type="Gene3D" id="3.80.10.10">
    <property type="entry name" value="Ribonuclease Inhibitor"/>
    <property type="match status" value="1"/>
</dbReference>
<keyword evidence="1" id="KW-1133">Transmembrane helix</keyword>
<organism evidence="2 3">
    <name type="scientific">Rubripirellula obstinata</name>
    <dbReference type="NCBI Taxonomy" id="406547"/>
    <lineage>
        <taxon>Bacteria</taxon>
        <taxon>Pseudomonadati</taxon>
        <taxon>Planctomycetota</taxon>
        <taxon>Planctomycetia</taxon>
        <taxon>Pirellulales</taxon>
        <taxon>Pirellulaceae</taxon>
        <taxon>Rubripirellula</taxon>
    </lineage>
</organism>
<dbReference type="InterPro" id="IPR032675">
    <property type="entry name" value="LRR_dom_sf"/>
</dbReference>
<dbReference type="InterPro" id="IPR001611">
    <property type="entry name" value="Leu-rich_rpt"/>
</dbReference>
<keyword evidence="3" id="KW-1185">Reference proteome</keyword>
<dbReference type="OrthoDB" id="272105at2"/>
<keyword evidence="1" id="KW-0812">Transmembrane</keyword>
<feature type="transmembrane region" description="Helical" evidence="1">
    <location>
        <begin position="7"/>
        <end position="28"/>
    </location>
</feature>
<dbReference type="SUPFAM" id="SSF52047">
    <property type="entry name" value="RNI-like"/>
    <property type="match status" value="1"/>
</dbReference>
<evidence type="ECO:0000313" key="2">
    <source>
        <dbReference type="EMBL" id="KAA1261827.1"/>
    </source>
</evidence>
<keyword evidence="1" id="KW-0472">Membrane</keyword>
<reference evidence="2 3" key="1">
    <citation type="submission" date="2019-08" db="EMBL/GenBank/DDBJ databases">
        <title>Deep-cultivation of Planctomycetes and their phenomic and genomic characterization uncovers novel biology.</title>
        <authorList>
            <person name="Wiegand S."/>
            <person name="Jogler M."/>
            <person name="Boedeker C."/>
            <person name="Pinto D."/>
            <person name="Vollmers J."/>
            <person name="Rivas-Marin E."/>
            <person name="Kohn T."/>
            <person name="Peeters S.H."/>
            <person name="Heuer A."/>
            <person name="Rast P."/>
            <person name="Oberbeckmann S."/>
            <person name="Bunk B."/>
            <person name="Jeske O."/>
            <person name="Meyerdierks A."/>
            <person name="Storesund J.E."/>
            <person name="Kallscheuer N."/>
            <person name="Luecker S."/>
            <person name="Lage O.M."/>
            <person name="Pohl T."/>
            <person name="Merkel B.J."/>
            <person name="Hornburger P."/>
            <person name="Mueller R.-W."/>
            <person name="Bruemmer F."/>
            <person name="Labrenz M."/>
            <person name="Spormann A.M."/>
            <person name="Op Den Camp H."/>
            <person name="Overmann J."/>
            <person name="Amann R."/>
            <person name="Jetten M.S.M."/>
            <person name="Mascher T."/>
            <person name="Medema M.H."/>
            <person name="Devos D.P."/>
            <person name="Kaster A.-K."/>
            <person name="Ovreas L."/>
            <person name="Rohde M."/>
            <person name="Galperin M.Y."/>
            <person name="Jogler C."/>
        </authorList>
    </citation>
    <scope>NUCLEOTIDE SEQUENCE [LARGE SCALE GENOMIC DNA]</scope>
    <source>
        <strain evidence="2 3">LF1</strain>
    </source>
</reference>
<dbReference type="EMBL" id="VRLW01000001">
    <property type="protein sequence ID" value="KAA1261827.1"/>
    <property type="molecule type" value="Genomic_DNA"/>
</dbReference>
<evidence type="ECO:0000313" key="3">
    <source>
        <dbReference type="Proteomes" id="UP000322699"/>
    </source>
</evidence>
<evidence type="ECO:0000256" key="1">
    <source>
        <dbReference type="SAM" id="Phobius"/>
    </source>
</evidence>
<dbReference type="RefSeq" id="WP_068260601.1">
    <property type="nucleotide sequence ID" value="NZ_LWSK01000017.1"/>
</dbReference>
<dbReference type="Pfam" id="PF13516">
    <property type="entry name" value="LRR_6"/>
    <property type="match status" value="1"/>
</dbReference>
<proteinExistence type="predicted"/>
<gene>
    <name evidence="2" type="ORF">LF1_43870</name>
</gene>
<feature type="transmembrane region" description="Helical" evidence="1">
    <location>
        <begin position="35"/>
        <end position="55"/>
    </location>
</feature>
<protein>
    <submittedName>
        <fullName evidence="2">Leucine Rich repeats (2 copies)</fullName>
    </submittedName>
</protein>
<dbReference type="AlphaFoldDB" id="A0A5B1CKU9"/>
<accession>A0A5B1CKU9</accession>
<sequence>MALLFEFSFYSGLIFIAFALIWITVKLFKRDWSHLAKPIAALLIGLALVTGPAIVSRRLEVDLGPRVVMVNEERHVSLTGWDGTSYELLRSYPDTVVLQMANPDVDDQTLDHLTNMKSLRELDLNDTSITDNGLMKLTELPSLRTLRLRATSITDQGFQEFLSQAQSLTQVDVRQTSVSEEVIERWKESGENRRAFQ</sequence>
<comment type="caution">
    <text evidence="2">The sequence shown here is derived from an EMBL/GenBank/DDBJ whole genome shotgun (WGS) entry which is preliminary data.</text>
</comment>
<name>A0A5B1CKU9_9BACT</name>